<feature type="binding site" evidence="10">
    <location>
        <begin position="264"/>
        <end position="267"/>
    </location>
    <ligand>
        <name>substrate</name>
    </ligand>
</feature>
<dbReference type="GO" id="GO:0006007">
    <property type="term" value="P:glucose catabolic process"/>
    <property type="evidence" value="ECO:0007669"/>
    <property type="project" value="InterPro"/>
</dbReference>
<feature type="binding site" evidence="10">
    <location>
        <position position="465"/>
    </location>
    <ligand>
        <name>Mn(2+)</name>
        <dbReference type="ChEBI" id="CHEBI:29035"/>
        <label>1</label>
    </ligand>
</feature>
<evidence type="ECO:0000313" key="13">
    <source>
        <dbReference type="EMBL" id="BBL71615.1"/>
    </source>
</evidence>
<dbReference type="NCBIfam" id="TIGR01307">
    <property type="entry name" value="pgm_bpd_ind"/>
    <property type="match status" value="1"/>
</dbReference>
<dbReference type="Pfam" id="PF06415">
    <property type="entry name" value="iPGM_N"/>
    <property type="match status" value="1"/>
</dbReference>
<name>A0A8D4VPE5_9GAMM</name>
<dbReference type="PANTHER" id="PTHR31637">
    <property type="entry name" value="2,3-BISPHOSPHOGLYCERATE-INDEPENDENT PHOSPHOGLYCERATE MUTASE"/>
    <property type="match status" value="1"/>
</dbReference>
<dbReference type="Proteomes" id="UP000824988">
    <property type="component" value="Chromosome"/>
</dbReference>
<dbReference type="FunFam" id="3.40.720.10:FF:000001">
    <property type="entry name" value="2,3-bisphosphoglycerate-independent phosphoglycerate mutase"/>
    <property type="match status" value="1"/>
</dbReference>
<feature type="binding site" evidence="10">
    <location>
        <position position="194"/>
    </location>
    <ligand>
        <name>substrate</name>
    </ligand>
</feature>
<dbReference type="GO" id="GO:0006096">
    <property type="term" value="P:glycolytic process"/>
    <property type="evidence" value="ECO:0007669"/>
    <property type="project" value="UniProtKB-UniRule"/>
</dbReference>
<dbReference type="InterPro" id="IPR011258">
    <property type="entry name" value="BPG-indep_PGM_N"/>
</dbReference>
<keyword evidence="7 10" id="KW-0464">Manganese</keyword>
<evidence type="ECO:0000256" key="4">
    <source>
        <dbReference type="ARBA" id="ARBA00012026"/>
    </source>
</evidence>
<feature type="binding site" evidence="10">
    <location>
        <position position="126"/>
    </location>
    <ligand>
        <name>substrate</name>
    </ligand>
</feature>
<dbReference type="InterPro" id="IPR006124">
    <property type="entry name" value="Metalloenzyme"/>
</dbReference>
<dbReference type="EC" id="5.4.2.12" evidence="4 10"/>
<evidence type="ECO:0000313" key="14">
    <source>
        <dbReference type="Proteomes" id="UP000824988"/>
    </source>
</evidence>
<evidence type="ECO:0000256" key="7">
    <source>
        <dbReference type="ARBA" id="ARBA00023211"/>
    </source>
</evidence>
<reference evidence="13" key="1">
    <citation type="submission" date="2019-06" db="EMBL/GenBank/DDBJ databases">
        <title>Complete genome sequence of Methylogaea oryzae strain JCM16910.</title>
        <authorList>
            <person name="Asakawa S."/>
        </authorList>
    </citation>
    <scope>NUCLEOTIDE SEQUENCE</scope>
    <source>
        <strain evidence="13">E10</strain>
    </source>
</reference>
<dbReference type="EMBL" id="AP019782">
    <property type="protein sequence ID" value="BBL71615.1"/>
    <property type="molecule type" value="Genomic_DNA"/>
</dbReference>
<dbReference type="CDD" id="cd16010">
    <property type="entry name" value="iPGM"/>
    <property type="match status" value="1"/>
</dbReference>
<feature type="binding site" evidence="10">
    <location>
        <position position="338"/>
    </location>
    <ligand>
        <name>substrate</name>
    </ligand>
</feature>
<feature type="binding site" evidence="10">
    <location>
        <position position="409"/>
    </location>
    <ligand>
        <name>Mn(2+)</name>
        <dbReference type="ChEBI" id="CHEBI:29035"/>
        <label>1</label>
    </ligand>
</feature>
<dbReference type="HAMAP" id="MF_01038">
    <property type="entry name" value="GpmI"/>
    <property type="match status" value="1"/>
</dbReference>
<feature type="binding site" evidence="10">
    <location>
        <position position="65"/>
    </location>
    <ligand>
        <name>Mn(2+)</name>
        <dbReference type="ChEBI" id="CHEBI:29035"/>
        <label>2</label>
    </ligand>
</feature>
<feature type="binding site" evidence="10">
    <location>
        <position position="405"/>
    </location>
    <ligand>
        <name>Mn(2+)</name>
        <dbReference type="ChEBI" id="CHEBI:29035"/>
        <label>1</label>
    </ligand>
</feature>
<dbReference type="GO" id="GO:0005829">
    <property type="term" value="C:cytosol"/>
    <property type="evidence" value="ECO:0007669"/>
    <property type="project" value="TreeGrafter"/>
</dbReference>
<comment type="similarity">
    <text evidence="3 10">Belongs to the BPG-independent phosphoglycerate mutase family.</text>
</comment>
<feature type="binding site" evidence="10">
    <location>
        <position position="15"/>
    </location>
    <ligand>
        <name>Mn(2+)</name>
        <dbReference type="ChEBI" id="CHEBI:29035"/>
        <label>2</label>
    </ligand>
</feature>
<dbReference type="KEGG" id="moz:MoryE10_22210"/>
<evidence type="ECO:0000256" key="6">
    <source>
        <dbReference type="ARBA" id="ARBA00023152"/>
    </source>
</evidence>
<evidence type="ECO:0000256" key="3">
    <source>
        <dbReference type="ARBA" id="ARBA00008819"/>
    </source>
</evidence>
<organism evidence="13 14">
    <name type="scientific">Methylogaea oryzae</name>
    <dbReference type="NCBI Taxonomy" id="1295382"/>
    <lineage>
        <taxon>Bacteria</taxon>
        <taxon>Pseudomonadati</taxon>
        <taxon>Pseudomonadota</taxon>
        <taxon>Gammaproteobacteria</taxon>
        <taxon>Methylococcales</taxon>
        <taxon>Methylococcaceae</taxon>
        <taxon>Methylogaea</taxon>
    </lineage>
</organism>
<comment type="cofactor">
    <cofactor evidence="10">
        <name>Mn(2+)</name>
        <dbReference type="ChEBI" id="CHEBI:29035"/>
    </cofactor>
    <text evidence="10">Binds 2 manganese ions per subunit.</text>
</comment>
<accession>A0A8D4VPE5</accession>
<evidence type="ECO:0000259" key="12">
    <source>
        <dbReference type="Pfam" id="PF06415"/>
    </source>
</evidence>
<dbReference type="PANTHER" id="PTHR31637:SF0">
    <property type="entry name" value="2,3-BISPHOSPHOGLYCERATE-INDEPENDENT PHOSPHOGLYCERATE MUTASE"/>
    <property type="match status" value="1"/>
</dbReference>
<dbReference type="UniPathway" id="UPA00109">
    <property type="reaction ID" value="UER00186"/>
</dbReference>
<evidence type="ECO:0000256" key="5">
    <source>
        <dbReference type="ARBA" id="ARBA00022723"/>
    </source>
</evidence>
<feature type="binding site" evidence="10">
    <location>
        <begin position="156"/>
        <end position="157"/>
    </location>
    <ligand>
        <name>substrate</name>
    </ligand>
</feature>
<feature type="binding site" evidence="10">
    <location>
        <position position="188"/>
    </location>
    <ligand>
        <name>substrate</name>
    </ligand>
</feature>
<dbReference type="FunFam" id="3.40.1450.10:FF:000001">
    <property type="entry name" value="2,3-bisphosphoglycerate-independent phosphoglycerate mutase"/>
    <property type="match status" value="1"/>
</dbReference>
<feature type="domain" description="Metalloenzyme" evidence="11">
    <location>
        <begin position="7"/>
        <end position="501"/>
    </location>
</feature>
<keyword evidence="8 10" id="KW-0413">Isomerase</keyword>
<feature type="domain" description="BPG-independent PGAM N-terminal" evidence="12">
    <location>
        <begin position="85"/>
        <end position="301"/>
    </location>
</feature>
<dbReference type="PIRSF" id="PIRSF001492">
    <property type="entry name" value="IPGAM"/>
    <property type="match status" value="1"/>
</dbReference>
<feature type="binding site" evidence="10">
    <location>
        <position position="447"/>
    </location>
    <ligand>
        <name>Mn(2+)</name>
        <dbReference type="ChEBI" id="CHEBI:29035"/>
        <label>2</label>
    </ligand>
</feature>
<gene>
    <name evidence="10 13" type="primary">gpmI</name>
    <name evidence="13" type="ORF">MoryE10_22210</name>
</gene>
<dbReference type="InterPro" id="IPR005995">
    <property type="entry name" value="Pgm_bpd_ind"/>
</dbReference>
<dbReference type="RefSeq" id="WP_221047064.1">
    <property type="nucleotide sequence ID" value="NZ_AP019782.1"/>
</dbReference>
<dbReference type="Pfam" id="PF01676">
    <property type="entry name" value="Metalloenzyme"/>
    <property type="match status" value="1"/>
</dbReference>
<dbReference type="GO" id="GO:0030145">
    <property type="term" value="F:manganese ion binding"/>
    <property type="evidence" value="ECO:0007669"/>
    <property type="project" value="UniProtKB-UniRule"/>
</dbReference>
<evidence type="ECO:0000256" key="1">
    <source>
        <dbReference type="ARBA" id="ARBA00000370"/>
    </source>
</evidence>
<evidence type="ECO:0000256" key="8">
    <source>
        <dbReference type="ARBA" id="ARBA00023235"/>
    </source>
</evidence>
<feature type="active site" description="Phosphoserine intermediate" evidence="10">
    <location>
        <position position="65"/>
    </location>
</feature>
<comment type="catalytic activity">
    <reaction evidence="1 10">
        <text>(2R)-2-phosphoglycerate = (2R)-3-phosphoglycerate</text>
        <dbReference type="Rhea" id="RHEA:15901"/>
        <dbReference type="ChEBI" id="CHEBI:58272"/>
        <dbReference type="ChEBI" id="CHEBI:58289"/>
        <dbReference type="EC" id="5.4.2.12"/>
    </reaction>
</comment>
<feature type="binding site" evidence="10">
    <location>
        <position position="446"/>
    </location>
    <ligand>
        <name>Mn(2+)</name>
        <dbReference type="ChEBI" id="CHEBI:29035"/>
        <label>2</label>
    </ligand>
</feature>
<evidence type="ECO:0000256" key="10">
    <source>
        <dbReference type="HAMAP-Rule" id="MF_01038"/>
    </source>
</evidence>
<keyword evidence="14" id="KW-1185">Reference proteome</keyword>
<evidence type="ECO:0000259" key="11">
    <source>
        <dbReference type="Pfam" id="PF01676"/>
    </source>
</evidence>
<proteinExistence type="inferred from homology"/>
<dbReference type="GO" id="GO:0004619">
    <property type="term" value="F:phosphoglycerate mutase activity"/>
    <property type="evidence" value="ECO:0007669"/>
    <property type="project" value="UniProtKB-UniRule"/>
</dbReference>
<evidence type="ECO:0000256" key="9">
    <source>
        <dbReference type="ARBA" id="ARBA00071648"/>
    </source>
</evidence>
<protein>
    <recommendedName>
        <fullName evidence="9 10">2,3-bisphosphoglycerate-independent phosphoglycerate mutase</fullName>
        <shortName evidence="10">BPG-independent PGAM</shortName>
        <shortName evidence="10">Phosphoglyceromutase</shortName>
        <shortName evidence="10">iPGM</shortName>
        <ecNumber evidence="4 10">5.4.2.12</ecNumber>
    </recommendedName>
</protein>
<keyword evidence="6 10" id="KW-0324">Glycolysis</keyword>
<sequence>MNTPRPKPVVLLILDGFGYSESAANNAVAMADTPVWDKLWNSAPHSLLACSGGVVGLPDDQMGNSEVGHLHLGCGRLLAQDLTRIDNAVKQEHFFANPALCQAVDVAKAAGKALHIMGLLSPGGVHSHELQIQAMVELAVRRGLDKVYVHAFLDGRDTPPKSAGDSIAALEAKLAQLGKGRIASISGRFYGMDRDKRWERVEKAYHLIVDGQGEFTATSASAGLQAAYAREETDEFVQTTAIVPEGMAPVTLEDGDTMVFMNFRADRAREITMALNFADFDGFVRPRVPKLGLYVTLTEYREDFTFPIAYPPESVANSFGEVLSKAGLKQLRLAETEKYAHVTFFFNGGIETPFPGEDRVLVQSPKVRTYDMQPEMSAPEVTDKLVAAIEGGEYDAIICNYANGDMVGHTGILPAAIKAVEILDHSLGRVLEAIRKVNGELLLTADHGNAEQMVDPTTGEPHTAHTMNPVPLVYVGRDFKLADGGGLADVAPTLLDMLGLQQPSEMTGRSLLLR</sequence>
<dbReference type="AlphaFoldDB" id="A0A8D4VPE5"/>
<evidence type="ECO:0000256" key="2">
    <source>
        <dbReference type="ARBA" id="ARBA00004798"/>
    </source>
</evidence>
<keyword evidence="5 10" id="KW-0479">Metal-binding</keyword>
<comment type="pathway">
    <text evidence="2 10">Carbohydrate degradation; glycolysis; pyruvate from D-glyceraldehyde 3-phosphate: step 3/5.</text>
</comment>
<comment type="function">
    <text evidence="10">Catalyzes the interconversion of 2-phosphoglycerate and 3-phosphoglycerate.</text>
</comment>
<comment type="subunit">
    <text evidence="10">Monomer.</text>
</comment>